<evidence type="ECO:0000259" key="10">
    <source>
        <dbReference type="Pfam" id="PF07730"/>
    </source>
</evidence>
<keyword evidence="8" id="KW-0902">Two-component regulatory system</keyword>
<dbReference type="STRING" id="58114.SAMN05216270_101178"/>
<evidence type="ECO:0000256" key="9">
    <source>
        <dbReference type="SAM" id="Phobius"/>
    </source>
</evidence>
<keyword evidence="4" id="KW-0808">Transferase</keyword>
<dbReference type="OrthoDB" id="227596at2"/>
<dbReference type="Gene3D" id="3.30.565.10">
    <property type="entry name" value="Histidine kinase-like ATPase, C-terminal domain"/>
    <property type="match status" value="1"/>
</dbReference>
<keyword evidence="5" id="KW-0547">Nucleotide-binding</keyword>
<keyword evidence="12" id="KW-1185">Reference proteome</keyword>
<dbReference type="EMBL" id="FNAD01000001">
    <property type="protein sequence ID" value="SDC97112.1"/>
    <property type="molecule type" value="Genomic_DNA"/>
</dbReference>
<dbReference type="Pfam" id="PF07730">
    <property type="entry name" value="HisKA_3"/>
    <property type="match status" value="1"/>
</dbReference>
<dbReference type="CDD" id="cd16917">
    <property type="entry name" value="HATPase_UhpB-NarQ-NarX-like"/>
    <property type="match status" value="1"/>
</dbReference>
<keyword evidence="7" id="KW-0067">ATP-binding</keyword>
<evidence type="ECO:0000256" key="4">
    <source>
        <dbReference type="ARBA" id="ARBA00022679"/>
    </source>
</evidence>
<keyword evidence="9" id="KW-0472">Membrane</keyword>
<feature type="transmembrane region" description="Helical" evidence="9">
    <location>
        <begin position="96"/>
        <end position="129"/>
    </location>
</feature>
<organism evidence="11 12">
    <name type="scientific">Glycomyces harbinensis</name>
    <dbReference type="NCBI Taxonomy" id="58114"/>
    <lineage>
        <taxon>Bacteria</taxon>
        <taxon>Bacillati</taxon>
        <taxon>Actinomycetota</taxon>
        <taxon>Actinomycetes</taxon>
        <taxon>Glycomycetales</taxon>
        <taxon>Glycomycetaceae</taxon>
        <taxon>Glycomyces</taxon>
    </lineage>
</organism>
<feature type="transmembrane region" description="Helical" evidence="9">
    <location>
        <begin position="135"/>
        <end position="158"/>
    </location>
</feature>
<sequence length="437" mass="45958">MIRMTERRDDTETAPLSPLRWIDERLARLGVTGRFGQDVVFAVAVAVVTFAFDIVLLPVAADDLAVTLTAAQVWTLTLAGTLQALLLCLRRVRPRLCLAAVMACQVVVTAAAPGLTANGLAVVIVFYTVGTLASVRFTVAAAAVFTLIGGATAAASLWAMGDDLAIVFGHLTSSALCYAAAGFVGIYMTSRRSYLALVNERADEAIRRQHERAQAAVVAERTRIARELHDVAAHHLSGMVVQAAAIERLIDRDPAAAKSGAAWIRSQGKATLDNLRQVVGLLRDREGADGDGNAPVPGLSALEALVDEARSLGADVAFEREGEPVRLPPLADISVYRIAQQALTNARQHAPGAPVRVRLACGERQVELAVVNGPSGKAASGGRAGTGLIGMRERADLVGGDFAAGPSADGGWTVSLHLPVRAEDLARDTEFETGVRA</sequence>
<evidence type="ECO:0000313" key="11">
    <source>
        <dbReference type="EMBL" id="SDC97112.1"/>
    </source>
</evidence>
<feature type="transmembrane region" description="Helical" evidence="9">
    <location>
        <begin position="165"/>
        <end position="188"/>
    </location>
</feature>
<evidence type="ECO:0000256" key="6">
    <source>
        <dbReference type="ARBA" id="ARBA00022777"/>
    </source>
</evidence>
<keyword evidence="9" id="KW-0812">Transmembrane</keyword>
<evidence type="ECO:0000313" key="12">
    <source>
        <dbReference type="Proteomes" id="UP000198949"/>
    </source>
</evidence>
<dbReference type="InterPro" id="IPR011712">
    <property type="entry name" value="Sig_transdc_His_kin_sub3_dim/P"/>
</dbReference>
<feature type="transmembrane region" description="Helical" evidence="9">
    <location>
        <begin position="39"/>
        <end position="59"/>
    </location>
</feature>
<dbReference type="InterPro" id="IPR050482">
    <property type="entry name" value="Sensor_HK_TwoCompSys"/>
</dbReference>
<dbReference type="Proteomes" id="UP000198949">
    <property type="component" value="Unassembled WGS sequence"/>
</dbReference>
<feature type="transmembrane region" description="Helical" evidence="9">
    <location>
        <begin position="71"/>
        <end position="89"/>
    </location>
</feature>
<evidence type="ECO:0000256" key="7">
    <source>
        <dbReference type="ARBA" id="ARBA00022840"/>
    </source>
</evidence>
<dbReference type="Gene3D" id="1.20.5.1930">
    <property type="match status" value="1"/>
</dbReference>
<dbReference type="GO" id="GO:0005524">
    <property type="term" value="F:ATP binding"/>
    <property type="evidence" value="ECO:0007669"/>
    <property type="project" value="UniProtKB-KW"/>
</dbReference>
<protein>
    <recommendedName>
        <fullName evidence="2">histidine kinase</fullName>
        <ecNumber evidence="2">2.7.13.3</ecNumber>
    </recommendedName>
</protein>
<evidence type="ECO:0000256" key="2">
    <source>
        <dbReference type="ARBA" id="ARBA00012438"/>
    </source>
</evidence>
<dbReference type="PANTHER" id="PTHR24421:SF10">
    <property type="entry name" value="NITRATE_NITRITE SENSOR PROTEIN NARQ"/>
    <property type="match status" value="1"/>
</dbReference>
<evidence type="ECO:0000256" key="3">
    <source>
        <dbReference type="ARBA" id="ARBA00022553"/>
    </source>
</evidence>
<evidence type="ECO:0000256" key="1">
    <source>
        <dbReference type="ARBA" id="ARBA00000085"/>
    </source>
</evidence>
<dbReference type="PANTHER" id="PTHR24421">
    <property type="entry name" value="NITRATE/NITRITE SENSOR PROTEIN NARX-RELATED"/>
    <property type="match status" value="1"/>
</dbReference>
<dbReference type="GO" id="GO:0046983">
    <property type="term" value="F:protein dimerization activity"/>
    <property type="evidence" value="ECO:0007669"/>
    <property type="project" value="InterPro"/>
</dbReference>
<dbReference type="EC" id="2.7.13.3" evidence="2"/>
<keyword evidence="3" id="KW-0597">Phosphoprotein</keyword>
<evidence type="ECO:0000256" key="5">
    <source>
        <dbReference type="ARBA" id="ARBA00022741"/>
    </source>
</evidence>
<gene>
    <name evidence="11" type="ORF">SAMN05216270_101178</name>
</gene>
<dbReference type="SUPFAM" id="SSF55874">
    <property type="entry name" value="ATPase domain of HSP90 chaperone/DNA topoisomerase II/histidine kinase"/>
    <property type="match status" value="1"/>
</dbReference>
<name>A0A1G6QXU4_9ACTN</name>
<keyword evidence="9" id="KW-1133">Transmembrane helix</keyword>
<dbReference type="AlphaFoldDB" id="A0A1G6QXU4"/>
<feature type="domain" description="Signal transduction histidine kinase subgroup 3 dimerisation and phosphoacceptor" evidence="10">
    <location>
        <begin position="220"/>
        <end position="285"/>
    </location>
</feature>
<dbReference type="InterPro" id="IPR036890">
    <property type="entry name" value="HATPase_C_sf"/>
</dbReference>
<reference evidence="12" key="1">
    <citation type="submission" date="2016-10" db="EMBL/GenBank/DDBJ databases">
        <authorList>
            <person name="Varghese N."/>
            <person name="Submissions S."/>
        </authorList>
    </citation>
    <scope>NUCLEOTIDE SEQUENCE [LARGE SCALE GENOMIC DNA]</scope>
    <source>
        <strain evidence="12">CGMCC 4.3516</strain>
    </source>
</reference>
<evidence type="ECO:0000256" key="8">
    <source>
        <dbReference type="ARBA" id="ARBA00023012"/>
    </source>
</evidence>
<accession>A0A1G6QXU4</accession>
<dbReference type="GO" id="GO:0016020">
    <property type="term" value="C:membrane"/>
    <property type="evidence" value="ECO:0007669"/>
    <property type="project" value="InterPro"/>
</dbReference>
<dbReference type="GO" id="GO:0000155">
    <property type="term" value="F:phosphorelay sensor kinase activity"/>
    <property type="evidence" value="ECO:0007669"/>
    <property type="project" value="InterPro"/>
</dbReference>
<comment type="catalytic activity">
    <reaction evidence="1">
        <text>ATP + protein L-histidine = ADP + protein N-phospho-L-histidine.</text>
        <dbReference type="EC" id="2.7.13.3"/>
    </reaction>
</comment>
<keyword evidence="6 11" id="KW-0418">Kinase</keyword>
<proteinExistence type="predicted"/>